<evidence type="ECO:0000256" key="1">
    <source>
        <dbReference type="SAM" id="MobiDB-lite"/>
    </source>
</evidence>
<reference evidence="3" key="1">
    <citation type="journal article" date="2014" name="Proc. Natl. Acad. Sci. U.S.A.">
        <title>Extensive sampling of basidiomycete genomes demonstrates inadequacy of the white-rot/brown-rot paradigm for wood decay fungi.</title>
        <authorList>
            <person name="Riley R."/>
            <person name="Salamov A.A."/>
            <person name="Brown D.W."/>
            <person name="Nagy L.G."/>
            <person name="Floudas D."/>
            <person name="Held B.W."/>
            <person name="Levasseur A."/>
            <person name="Lombard V."/>
            <person name="Morin E."/>
            <person name="Otillar R."/>
            <person name="Lindquist E.A."/>
            <person name="Sun H."/>
            <person name="LaButti K.M."/>
            <person name="Schmutz J."/>
            <person name="Jabbour D."/>
            <person name="Luo H."/>
            <person name="Baker S.E."/>
            <person name="Pisabarro A.G."/>
            <person name="Walton J.D."/>
            <person name="Blanchette R.A."/>
            <person name="Henrissat B."/>
            <person name="Martin F."/>
            <person name="Cullen D."/>
            <person name="Hibbett D.S."/>
            <person name="Grigoriev I.V."/>
        </authorList>
    </citation>
    <scope>NUCLEOTIDE SEQUENCE [LARGE SCALE GENOMIC DNA]</scope>
    <source>
        <strain evidence="3">FD-172 SS1</strain>
    </source>
</reference>
<sequence length="174" mass="19163">MDDITMDVDLSEGPHAPRVVMPQHPLEQLYDRLIEQLRALAEEAVQAERIRIEGELGSAASIHSRSARSRFGSAPLPVGDEWIQGSPRDWLPLLASFPLPGMPAAPRTRAKAKGAPPSLLSFLTPPGQPGGRRARDWSRGDWLRAVSELADYVPSRDLGFIRQDVESTFATLFT</sequence>
<keyword evidence="3" id="KW-1185">Reference proteome</keyword>
<dbReference type="HOGENOM" id="CLU_1539771_0_0_1"/>
<accession>A0A067MZK3</accession>
<proteinExistence type="predicted"/>
<gene>
    <name evidence="2" type="ORF">BOTBODRAFT_327293</name>
</gene>
<evidence type="ECO:0000313" key="2">
    <source>
        <dbReference type="EMBL" id="KDQ21049.1"/>
    </source>
</evidence>
<feature type="region of interest" description="Disordered" evidence="1">
    <location>
        <begin position="104"/>
        <end position="136"/>
    </location>
</feature>
<dbReference type="InParanoid" id="A0A067MZK3"/>
<dbReference type="Proteomes" id="UP000027195">
    <property type="component" value="Unassembled WGS sequence"/>
</dbReference>
<name>A0A067MZK3_BOTB1</name>
<organism evidence="2 3">
    <name type="scientific">Botryobasidium botryosum (strain FD-172 SS1)</name>
    <dbReference type="NCBI Taxonomy" id="930990"/>
    <lineage>
        <taxon>Eukaryota</taxon>
        <taxon>Fungi</taxon>
        <taxon>Dikarya</taxon>
        <taxon>Basidiomycota</taxon>
        <taxon>Agaricomycotina</taxon>
        <taxon>Agaricomycetes</taxon>
        <taxon>Cantharellales</taxon>
        <taxon>Botryobasidiaceae</taxon>
        <taxon>Botryobasidium</taxon>
    </lineage>
</organism>
<dbReference type="EMBL" id="KL198017">
    <property type="protein sequence ID" value="KDQ21049.1"/>
    <property type="molecule type" value="Genomic_DNA"/>
</dbReference>
<evidence type="ECO:0000313" key="3">
    <source>
        <dbReference type="Proteomes" id="UP000027195"/>
    </source>
</evidence>
<dbReference type="AlphaFoldDB" id="A0A067MZK3"/>
<protein>
    <submittedName>
        <fullName evidence="2">Uncharacterized protein</fullName>
    </submittedName>
</protein>